<dbReference type="PRINTS" id="PR00368">
    <property type="entry name" value="FADPNR"/>
</dbReference>
<feature type="domain" description="Reductase C-terminal" evidence="6">
    <location>
        <begin position="320"/>
        <end position="389"/>
    </location>
</feature>
<dbReference type="PANTHER" id="PTHR43557">
    <property type="entry name" value="APOPTOSIS-INDUCING FACTOR 1"/>
    <property type="match status" value="1"/>
</dbReference>
<evidence type="ECO:0000256" key="3">
    <source>
        <dbReference type="ARBA" id="ARBA00022827"/>
    </source>
</evidence>
<organism evidence="7 8">
    <name type="scientific">Polymorphum gilvum (strain LMG 25793 / CGMCC 1.9160 / SL003B-26A1)</name>
    <dbReference type="NCBI Taxonomy" id="991905"/>
    <lineage>
        <taxon>Bacteria</taxon>
        <taxon>Pseudomonadati</taxon>
        <taxon>Pseudomonadota</taxon>
        <taxon>Alphaproteobacteria</taxon>
        <taxon>Rhodobacterales</taxon>
        <taxon>Paracoccaceae</taxon>
        <taxon>Polymorphum</taxon>
    </lineage>
</organism>
<evidence type="ECO:0000256" key="4">
    <source>
        <dbReference type="ARBA" id="ARBA00023002"/>
    </source>
</evidence>
<dbReference type="GO" id="GO:0016651">
    <property type="term" value="F:oxidoreductase activity, acting on NAD(P)H"/>
    <property type="evidence" value="ECO:0007669"/>
    <property type="project" value="TreeGrafter"/>
</dbReference>
<name>F2IYU6_POLGS</name>
<dbReference type="PANTHER" id="PTHR43557:SF2">
    <property type="entry name" value="RIESKE DOMAIN-CONTAINING PROTEIN-RELATED"/>
    <property type="match status" value="1"/>
</dbReference>
<dbReference type="Pfam" id="PF14759">
    <property type="entry name" value="Reductase_C"/>
    <property type="match status" value="1"/>
</dbReference>
<evidence type="ECO:0000256" key="1">
    <source>
        <dbReference type="ARBA" id="ARBA00001974"/>
    </source>
</evidence>
<dbReference type="Gene3D" id="3.50.50.60">
    <property type="entry name" value="FAD/NAD(P)-binding domain"/>
    <property type="match status" value="2"/>
</dbReference>
<evidence type="ECO:0000259" key="5">
    <source>
        <dbReference type="Pfam" id="PF07992"/>
    </source>
</evidence>
<dbReference type="InterPro" id="IPR050446">
    <property type="entry name" value="FAD-oxidoreductase/Apoptosis"/>
</dbReference>
<dbReference type="InterPro" id="IPR036188">
    <property type="entry name" value="FAD/NAD-bd_sf"/>
</dbReference>
<dbReference type="STRING" id="991905.SL003B_2136"/>
<dbReference type="InterPro" id="IPR023753">
    <property type="entry name" value="FAD/NAD-binding_dom"/>
</dbReference>
<dbReference type="RefSeq" id="WP_013652879.1">
    <property type="nucleotide sequence ID" value="NC_015259.1"/>
</dbReference>
<dbReference type="InterPro" id="IPR016156">
    <property type="entry name" value="FAD/NAD-linked_Rdtase_dimer_sf"/>
</dbReference>
<dbReference type="InterPro" id="IPR028202">
    <property type="entry name" value="Reductase_C"/>
</dbReference>
<reference evidence="7 8" key="1">
    <citation type="journal article" date="2011" name="J. Bacteriol.">
        <title>Complete genome sequence of Polymorphum gilvum SL003B-26A1T, a crude oil-degrading bacterium from oil-polluted saline soil.</title>
        <authorList>
            <person name="Li S.G."/>
            <person name="Tang Y.Q."/>
            <person name="Nie Y."/>
            <person name="Cai M."/>
            <person name="Wu X.L."/>
        </authorList>
    </citation>
    <scope>NUCLEOTIDE SEQUENCE [LARGE SCALE GENOMIC DNA]</scope>
    <source>
        <strain evidence="8">LMG 25793 / CGMCC 1.9160 / SL003B-26A1</strain>
    </source>
</reference>
<proteinExistence type="predicted"/>
<dbReference type="HOGENOM" id="CLU_003291_4_0_5"/>
<keyword evidence="3" id="KW-0274">FAD</keyword>
<keyword evidence="2" id="KW-0285">Flavoprotein</keyword>
<dbReference type="Proteomes" id="UP000008130">
    <property type="component" value="Chromosome"/>
</dbReference>
<keyword evidence="8" id="KW-1185">Reference proteome</keyword>
<dbReference type="eggNOG" id="COG1251">
    <property type="taxonomic scope" value="Bacteria"/>
</dbReference>
<dbReference type="GO" id="GO:0005737">
    <property type="term" value="C:cytoplasm"/>
    <property type="evidence" value="ECO:0007669"/>
    <property type="project" value="TreeGrafter"/>
</dbReference>
<evidence type="ECO:0000313" key="8">
    <source>
        <dbReference type="Proteomes" id="UP000008130"/>
    </source>
</evidence>
<dbReference type="PRINTS" id="PR00411">
    <property type="entry name" value="PNDRDTASEI"/>
</dbReference>
<keyword evidence="4" id="KW-0560">Oxidoreductase</keyword>
<dbReference type="EMBL" id="CP002568">
    <property type="protein sequence ID" value="ADZ70561.1"/>
    <property type="molecule type" value="Genomic_DNA"/>
</dbReference>
<dbReference type="Pfam" id="PF07992">
    <property type="entry name" value="Pyr_redox_2"/>
    <property type="match status" value="1"/>
</dbReference>
<dbReference type="KEGG" id="pgv:SL003B_2136"/>
<dbReference type="PATRIC" id="fig|991905.3.peg.2190"/>
<feature type="domain" description="FAD/NAD(P)-binding" evidence="5">
    <location>
        <begin position="6"/>
        <end position="301"/>
    </location>
</feature>
<dbReference type="SUPFAM" id="SSF51905">
    <property type="entry name" value="FAD/NAD(P)-binding domain"/>
    <property type="match status" value="2"/>
</dbReference>
<evidence type="ECO:0000256" key="2">
    <source>
        <dbReference type="ARBA" id="ARBA00022630"/>
    </source>
</evidence>
<dbReference type="OrthoDB" id="7809559at2"/>
<dbReference type="Gene3D" id="3.30.390.30">
    <property type="match status" value="1"/>
</dbReference>
<sequence>MTAPFLIIGAGQAGLKAAETLRHAGYDGDLVLIGDEPQLPYQRPPLSKAYLKGEMDDERLLLRPQAYFDTASIEVRAGTCAVRIDPAAHRVELADGSRLAYRRLLLATGTRARQLPIAGADRAGVLTLRTIADIAPIRAALDAVEDVAIIGGGYIGMEFAAVAADFGRRVTVIEARPRVLERSVAPQISAWFEALHRARGVRLALGTGVARILGDPAATGVELADGTIIPAGLVLVAVGAEPVTGLAAGAGLAVDDGIAVDACCRTAAPDIYAAGDCASFPSARYGRRLRLESVQNAVDQARAAAAAMVGDAVAYDPVPWFWSDQYDAKLQIAGLSTGYDRTEIDGDPDSGSFALAYYAGDRLLAVDAVNAPRAHMLARRTLAADAPASGPASLARAG</sequence>
<dbReference type="SUPFAM" id="SSF55424">
    <property type="entry name" value="FAD/NAD-linked reductases, dimerisation (C-terminal) domain"/>
    <property type="match status" value="1"/>
</dbReference>
<comment type="cofactor">
    <cofactor evidence="1">
        <name>FAD</name>
        <dbReference type="ChEBI" id="CHEBI:57692"/>
    </cofactor>
</comment>
<evidence type="ECO:0000313" key="7">
    <source>
        <dbReference type="EMBL" id="ADZ70561.1"/>
    </source>
</evidence>
<gene>
    <name evidence="7" type="ordered locus">SL003B_2136</name>
</gene>
<dbReference type="AlphaFoldDB" id="F2IYU6"/>
<accession>F2IYU6</accession>
<protein>
    <submittedName>
        <fullName evidence="7">Pyridine nucleotide-disulfide oxidoreductase, putative</fullName>
    </submittedName>
</protein>
<evidence type="ECO:0000259" key="6">
    <source>
        <dbReference type="Pfam" id="PF14759"/>
    </source>
</evidence>